<evidence type="ECO:0000313" key="1">
    <source>
        <dbReference type="EMBL" id="BDC91374.1"/>
    </source>
</evidence>
<organism evidence="1 2">
    <name type="scientific">Leptogranulimonas caecicola</name>
    <dbReference type="NCBI Taxonomy" id="2894156"/>
    <lineage>
        <taxon>Bacteria</taxon>
        <taxon>Bacillati</taxon>
        <taxon>Actinomycetota</taxon>
        <taxon>Coriobacteriia</taxon>
        <taxon>Coriobacteriales</taxon>
        <taxon>Kribbibacteriaceae</taxon>
        <taxon>Leptogranulimonas</taxon>
    </lineage>
</organism>
<gene>
    <name evidence="1" type="ORF">ATTO_12460</name>
</gene>
<dbReference type="InterPro" id="IPR027417">
    <property type="entry name" value="P-loop_NTPase"/>
</dbReference>
<name>A0AAU9D4M9_9ACTN</name>
<proteinExistence type="predicted"/>
<dbReference type="KEGG" id="lcal:ATTO_12460"/>
<dbReference type="Proteomes" id="UP001431186">
    <property type="component" value="Chromosome"/>
</dbReference>
<dbReference type="PANTHER" id="PTHR30050:SF4">
    <property type="entry name" value="ATP-BINDING PROTEIN RV3427C IN INSERTION SEQUENCE-RELATED"/>
    <property type="match status" value="1"/>
</dbReference>
<dbReference type="Gene3D" id="3.40.50.300">
    <property type="entry name" value="P-loop containing nucleotide triphosphate hydrolases"/>
    <property type="match status" value="1"/>
</dbReference>
<dbReference type="GO" id="GO:0006260">
    <property type="term" value="P:DNA replication"/>
    <property type="evidence" value="ECO:0007669"/>
    <property type="project" value="TreeGrafter"/>
</dbReference>
<dbReference type="GO" id="GO:0005524">
    <property type="term" value="F:ATP binding"/>
    <property type="evidence" value="ECO:0007669"/>
    <property type="project" value="InterPro"/>
</dbReference>
<dbReference type="PANTHER" id="PTHR30050">
    <property type="entry name" value="CHROMOSOMAL REPLICATION INITIATOR PROTEIN DNAA"/>
    <property type="match status" value="1"/>
</dbReference>
<dbReference type="EMBL" id="AP025285">
    <property type="protein sequence ID" value="BDC91374.1"/>
    <property type="molecule type" value="Genomic_DNA"/>
</dbReference>
<evidence type="ECO:0008006" key="3">
    <source>
        <dbReference type="Google" id="ProtNLM"/>
    </source>
</evidence>
<protein>
    <recommendedName>
        <fullName evidence="3">DNA replication protein DnaC</fullName>
    </recommendedName>
</protein>
<dbReference type="SUPFAM" id="SSF52540">
    <property type="entry name" value="P-loop containing nucleoside triphosphate hydrolases"/>
    <property type="match status" value="1"/>
</dbReference>
<evidence type="ECO:0000313" key="2">
    <source>
        <dbReference type="Proteomes" id="UP001431186"/>
    </source>
</evidence>
<keyword evidence="2" id="KW-1185">Reference proteome</keyword>
<accession>A0AAU9D4M9</accession>
<dbReference type="AlphaFoldDB" id="A0AAU9D4M9"/>
<reference evidence="1" key="1">
    <citation type="submission" date="2021-11" db="EMBL/GenBank/DDBJ databases">
        <title>Complete genome sequence of Atopobiaceae bacterium TOC12.</title>
        <authorList>
            <person name="Morinaga K."/>
            <person name="Kusada H."/>
            <person name="Tamaki H."/>
        </authorList>
    </citation>
    <scope>NUCLEOTIDE SEQUENCE</scope>
    <source>
        <strain evidence="1">TOC12</strain>
    </source>
</reference>
<sequence length="285" mass="30923">MPMQPPMTQESASSPTKHQAPLCPFCGRELARVTRGQYGFWAPCDCPDAQAHDKVRKAEEERAIAAELEEARLRRYRKAGIPERWYVELRNPSLHAATGSRYDPGALSICNAAMRGQGTWLIGDVGLGKTRAAMGAAMAYMDQRTISVGQGLSRVEVTMAKVRCITEEDILAAAGSRFGKGSTDEAALAGFKECALLILDDLGKAKPTAWAVSQIFAVIDARYSSRLPLVVTSQYGPSDLLARLSEEGEAKTAKSLVSRLCSMCDRKQMQGYDHRLAGDAHVAGD</sequence>